<dbReference type="AlphaFoldDB" id="A0A1Y6BXG0"/>
<reference evidence="2" key="2">
    <citation type="submission" date="2017-04" db="EMBL/GenBank/DDBJ databases">
        <authorList>
            <person name="Afonso C.L."/>
            <person name="Miller P.J."/>
            <person name="Scott M.A."/>
            <person name="Spackman E."/>
            <person name="Goraichik I."/>
            <person name="Dimitrov K.M."/>
            <person name="Suarez D.L."/>
            <person name="Swayne D.E."/>
        </authorList>
    </citation>
    <scope>NUCLEOTIDE SEQUENCE [LARGE SCALE GENOMIC DNA]</scope>
    <source>
        <strain evidence="2">DSM 22618</strain>
    </source>
</reference>
<dbReference type="Proteomes" id="UP000192920">
    <property type="component" value="Unassembled WGS sequence"/>
</dbReference>
<evidence type="ECO:0000313" key="3">
    <source>
        <dbReference type="EMBL" id="SMF47922.1"/>
    </source>
</evidence>
<dbReference type="EMBL" id="FXAG01000014">
    <property type="protein sequence ID" value="SMF32951.1"/>
    <property type="molecule type" value="Genomic_DNA"/>
</dbReference>
<keyword evidence="4" id="KW-1185">Reference proteome</keyword>
<evidence type="ECO:0000313" key="4">
    <source>
        <dbReference type="Proteomes" id="UP000192920"/>
    </source>
</evidence>
<protein>
    <recommendedName>
        <fullName evidence="5">Transposase DDE domain-containing protein</fullName>
    </recommendedName>
</protein>
<proteinExistence type="predicted"/>
<evidence type="ECO:0000313" key="2">
    <source>
        <dbReference type="EMBL" id="SMF32951.1"/>
    </source>
</evidence>
<organism evidence="2 4">
    <name type="scientific">Pseudogulbenkiania subflava DSM 22618</name>
    <dbReference type="NCBI Taxonomy" id="1123014"/>
    <lineage>
        <taxon>Bacteria</taxon>
        <taxon>Pseudomonadati</taxon>
        <taxon>Pseudomonadota</taxon>
        <taxon>Betaproteobacteria</taxon>
        <taxon>Neisseriales</taxon>
        <taxon>Chromobacteriaceae</taxon>
        <taxon>Pseudogulbenkiania</taxon>
    </lineage>
</organism>
<evidence type="ECO:0008006" key="5">
    <source>
        <dbReference type="Google" id="ProtNLM"/>
    </source>
</evidence>
<sequence length="160" mass="17700">MRPLGIGNGVISNSVIQRHRHKAVDFTRRSIFTFERVVGVLLATLMRSLQVELDQFFANASLPDGRMARKWLNASAFTELNQQIVAEVPTHARWHGDRFLAADSTTLKLPATHPDTRSEEKGFNCYHHPNGVYSLARGAGLCDTATGLMRRADIAADAKG</sequence>
<dbReference type="EMBL" id="FXAG01000009">
    <property type="protein sequence ID" value="SMF23552.1"/>
    <property type="molecule type" value="Genomic_DNA"/>
</dbReference>
<evidence type="ECO:0000313" key="1">
    <source>
        <dbReference type="EMBL" id="SMF23552.1"/>
    </source>
</evidence>
<reference evidence="4" key="1">
    <citation type="submission" date="2017-04" db="EMBL/GenBank/DDBJ databases">
        <authorList>
            <person name="Varghese N."/>
            <person name="Submissions S."/>
        </authorList>
    </citation>
    <scope>NUCLEOTIDE SEQUENCE [LARGE SCALE GENOMIC DNA]</scope>
    <source>
        <strain evidence="4">DSM 22618</strain>
    </source>
</reference>
<gene>
    <name evidence="1" type="ORF">SAMN02745746_02060</name>
    <name evidence="2" type="ORF">SAMN02745746_02608</name>
    <name evidence="3" type="ORF">SAMN02745746_03537</name>
</gene>
<dbReference type="EMBL" id="FXAG01000024">
    <property type="protein sequence ID" value="SMF47922.1"/>
    <property type="molecule type" value="Genomic_DNA"/>
</dbReference>
<name>A0A1Y6BXG0_9NEIS</name>
<accession>A0A1Y6BXG0</accession>